<evidence type="ECO:0008006" key="3">
    <source>
        <dbReference type="Google" id="ProtNLM"/>
    </source>
</evidence>
<protein>
    <recommendedName>
        <fullName evidence="3">Arc-like DNA binding domain-containing protein</fullName>
    </recommendedName>
</protein>
<dbReference type="InterPro" id="IPR013321">
    <property type="entry name" value="Arc_rbn_hlx_hlx"/>
</dbReference>
<sequence length="56" mass="6866">MKKDERPSPYPFRMKPEMREWLDAKAKEKRRSTQVQLEYILEIVKEKEIKGEFQVP</sequence>
<dbReference type="Gene3D" id="1.10.1220.10">
    <property type="entry name" value="Met repressor-like"/>
    <property type="match status" value="1"/>
</dbReference>
<geneLocation type="plasmid" evidence="1 2">
    <name>paApi_AU2</name>
</geneLocation>
<organism evidence="1 2">
    <name type="scientific">Arsenophonus apicola</name>
    <dbReference type="NCBI Taxonomy" id="2879119"/>
    <lineage>
        <taxon>Bacteria</taxon>
        <taxon>Pseudomonadati</taxon>
        <taxon>Pseudomonadota</taxon>
        <taxon>Gammaproteobacteria</taxon>
        <taxon>Enterobacterales</taxon>
        <taxon>Morganellaceae</taxon>
        <taxon>Arsenophonus</taxon>
    </lineage>
</organism>
<name>A0ABY8P0J5_9GAMM</name>
<proteinExistence type="predicted"/>
<accession>A0ABY8P0J5</accession>
<dbReference type="EMBL" id="CP123758">
    <property type="protein sequence ID" value="WGO82355.1"/>
    <property type="molecule type" value="Genomic_DNA"/>
</dbReference>
<gene>
    <name evidence="1" type="ORF">QG404_01060</name>
</gene>
<keyword evidence="2" id="KW-1185">Reference proteome</keyword>
<evidence type="ECO:0000313" key="2">
    <source>
        <dbReference type="Proteomes" id="UP001231859"/>
    </source>
</evidence>
<keyword evidence="1" id="KW-0614">Plasmid</keyword>
<dbReference type="Proteomes" id="UP001231859">
    <property type="component" value="Plasmid paApi_AU2"/>
</dbReference>
<dbReference type="RefSeq" id="WP_280937079.1">
    <property type="nucleotide sequence ID" value="NZ_CP123758.1"/>
</dbReference>
<reference evidence="1 2" key="1">
    <citation type="submission" date="2023-04" db="EMBL/GenBank/DDBJ databases">
        <title>Genome dynamics across the evolutionary transition to endosymbiosis.</title>
        <authorList>
            <person name="Siozios S."/>
            <person name="Nadal-Jimenez P."/>
            <person name="Azagi T."/>
            <person name="Sprong H."/>
            <person name="Frost C.L."/>
            <person name="Parratt S.R."/>
            <person name="Taylor G."/>
            <person name="Brettell L."/>
            <person name="Lew K.C."/>
            <person name="Croft L."/>
            <person name="King K.C."/>
            <person name="Brockhurst M.A."/>
            <person name="Hypsa V."/>
            <person name="Novakova E."/>
            <person name="Darby A.C."/>
            <person name="Hurst G.D.D."/>
        </authorList>
    </citation>
    <scope>NUCLEOTIDE SEQUENCE [LARGE SCALE GENOMIC DNA]</scope>
    <source>
        <strain evidence="2">aApi_AU</strain>
        <plasmid evidence="1 2">paApi_AU2</plasmid>
    </source>
</reference>
<evidence type="ECO:0000313" key="1">
    <source>
        <dbReference type="EMBL" id="WGO82355.1"/>
    </source>
</evidence>